<evidence type="ECO:0000256" key="7">
    <source>
        <dbReference type="ARBA" id="ARBA00022884"/>
    </source>
</evidence>
<evidence type="ECO:0000256" key="3">
    <source>
        <dbReference type="ARBA" id="ARBA00021438"/>
    </source>
</evidence>
<protein>
    <recommendedName>
        <fullName evidence="3">H/ACA ribonucleoprotein complex non-core subunit NAF1</fullName>
    </recommendedName>
</protein>
<feature type="region of interest" description="Disordered" evidence="9">
    <location>
        <begin position="50"/>
        <end position="144"/>
    </location>
</feature>
<dbReference type="GO" id="GO:0000493">
    <property type="term" value="P:box H/ACA snoRNP assembly"/>
    <property type="evidence" value="ECO:0007669"/>
    <property type="project" value="InterPro"/>
</dbReference>
<feature type="compositionally biased region" description="Basic residues" evidence="9">
    <location>
        <begin position="283"/>
        <end position="295"/>
    </location>
</feature>
<accession>A0A1G4KEF0</accession>
<dbReference type="Pfam" id="PF04410">
    <property type="entry name" value="Gar1"/>
    <property type="match status" value="1"/>
</dbReference>
<evidence type="ECO:0000256" key="4">
    <source>
        <dbReference type="ARBA" id="ARBA00022517"/>
    </source>
</evidence>
<dbReference type="InterPro" id="IPR007504">
    <property type="entry name" value="H/ACA_rnp_Gar1/Naf1"/>
</dbReference>
<dbReference type="GO" id="GO:0006364">
    <property type="term" value="P:rRNA processing"/>
    <property type="evidence" value="ECO:0007669"/>
    <property type="project" value="UniProtKB-KW"/>
</dbReference>
<dbReference type="GO" id="GO:0005732">
    <property type="term" value="C:sno(s)RNA-containing ribonucleoprotein complex"/>
    <property type="evidence" value="ECO:0007669"/>
    <property type="project" value="InterPro"/>
</dbReference>
<reference evidence="11" key="1">
    <citation type="submission" date="2016-03" db="EMBL/GenBank/DDBJ databases">
        <authorList>
            <person name="Devillers Hugo."/>
        </authorList>
    </citation>
    <scope>NUCLEOTIDE SEQUENCE [LARGE SCALE GENOMIC DNA]</scope>
</reference>
<organism evidence="10 11">
    <name type="scientific">Lachancea meyersii CBS 8951</name>
    <dbReference type="NCBI Taxonomy" id="1266667"/>
    <lineage>
        <taxon>Eukaryota</taxon>
        <taxon>Fungi</taxon>
        <taxon>Dikarya</taxon>
        <taxon>Ascomycota</taxon>
        <taxon>Saccharomycotina</taxon>
        <taxon>Saccharomycetes</taxon>
        <taxon>Saccharomycetales</taxon>
        <taxon>Saccharomycetaceae</taxon>
        <taxon>Lachancea</taxon>
    </lineage>
</organism>
<keyword evidence="11" id="KW-1185">Reference proteome</keyword>
<dbReference type="GO" id="GO:0005634">
    <property type="term" value="C:nucleus"/>
    <property type="evidence" value="ECO:0007669"/>
    <property type="project" value="UniProtKB-SubCell"/>
</dbReference>
<feature type="region of interest" description="Disordered" evidence="9">
    <location>
        <begin position="261"/>
        <end position="415"/>
    </location>
</feature>
<dbReference type="InterPro" id="IPR040309">
    <property type="entry name" value="Naf1"/>
</dbReference>
<evidence type="ECO:0000256" key="1">
    <source>
        <dbReference type="ARBA" id="ARBA00004123"/>
    </source>
</evidence>
<name>A0A1G4KEF0_9SACH</name>
<feature type="compositionally biased region" description="Basic and acidic residues" evidence="9">
    <location>
        <begin position="338"/>
        <end position="350"/>
    </location>
</feature>
<dbReference type="InterPro" id="IPR009000">
    <property type="entry name" value="Transl_B-barrel_sf"/>
</dbReference>
<dbReference type="SUPFAM" id="SSF50447">
    <property type="entry name" value="Translation proteins"/>
    <property type="match status" value="1"/>
</dbReference>
<dbReference type="EMBL" id="LT598480">
    <property type="protein sequence ID" value="SCV02835.1"/>
    <property type="molecule type" value="Genomic_DNA"/>
</dbReference>
<feature type="compositionally biased region" description="Basic residues" evidence="9">
    <location>
        <begin position="351"/>
        <end position="371"/>
    </location>
</feature>
<keyword evidence="6" id="KW-0597">Phosphoprotein</keyword>
<keyword evidence="5" id="KW-0698">rRNA processing</keyword>
<evidence type="ECO:0000256" key="9">
    <source>
        <dbReference type="SAM" id="MobiDB-lite"/>
    </source>
</evidence>
<evidence type="ECO:0000256" key="5">
    <source>
        <dbReference type="ARBA" id="ARBA00022552"/>
    </source>
</evidence>
<proteinExistence type="inferred from homology"/>
<dbReference type="Proteomes" id="UP000191144">
    <property type="component" value="Chromosome H"/>
</dbReference>
<feature type="compositionally biased region" description="Low complexity" evidence="9">
    <location>
        <begin position="74"/>
        <end position="92"/>
    </location>
</feature>
<evidence type="ECO:0000313" key="11">
    <source>
        <dbReference type="Proteomes" id="UP000191144"/>
    </source>
</evidence>
<evidence type="ECO:0000256" key="8">
    <source>
        <dbReference type="ARBA" id="ARBA00023242"/>
    </source>
</evidence>
<dbReference type="InterPro" id="IPR038664">
    <property type="entry name" value="Gar1/Naf1_Cbf5-bd_sf"/>
</dbReference>
<evidence type="ECO:0000256" key="2">
    <source>
        <dbReference type="ARBA" id="ARBA00009801"/>
    </source>
</evidence>
<keyword evidence="8" id="KW-0539">Nucleus</keyword>
<comment type="similarity">
    <text evidence="2">Belongs to the NAF1 family.</text>
</comment>
<feature type="compositionally biased region" description="Polar residues" evidence="9">
    <location>
        <begin position="317"/>
        <end position="334"/>
    </location>
</feature>
<dbReference type="PANTHER" id="PTHR31633:SF1">
    <property type="entry name" value="H_ACA RIBONUCLEOPROTEIN COMPLEX NON-CORE SUBUNIT NAF1"/>
    <property type="match status" value="1"/>
</dbReference>
<dbReference type="OrthoDB" id="21550at2759"/>
<dbReference type="Gene3D" id="2.40.10.230">
    <property type="entry name" value="Probable tRNA pseudouridine synthase domain"/>
    <property type="match status" value="1"/>
</dbReference>
<keyword evidence="4" id="KW-0690">Ribosome biogenesis</keyword>
<feature type="compositionally biased region" description="Low complexity" evidence="9">
    <location>
        <begin position="372"/>
        <end position="382"/>
    </location>
</feature>
<dbReference type="AlphaFoldDB" id="A0A1G4KEF0"/>
<sequence length="537" mass="60504">MSTDPFEKVFENPDSQILRINDDIDVADISSDEDVETGQEPDRVVSEIKQDVNETQNANSSGEFANIEAKAENVESSVKEASSSSADSSSDQSSDESNDSSSDDDYSESSGEEVTVMDDGVDDEDSAAQDPITSKNEVTEEPLYELPENFELGPNTVINEIGTIKSAFDHNIIVESSSSAEQRVLKENSLLCLQDRRILGPLCEVFGPLQAPFYRVAFPRSKPELYKEFSQMTGQKVFYVAPEAHWHDTFELKRMRGTDASNGFDEELPEEEQEFSDDEKEAMHKKLKKQSKKRKGESTPSSEGAPLVKTAIKRKNNGATPEQSTGMTTSSYRPRSSRHSEANAPEDRLAQKRPSHHQQTHQHQQHRHHHQQPQQHQQQPQHLGSNIVPHPSAPPSYVQQQTYNYPPQGYQEAVGSQYSNSGYASQYNQHPAQPFNSPHPQAFASSNYSEQYYTQPLGSFTHPQPTLNPAYGQSNVPLNPQFMQFQMVPQQAFPQPQLMPPSGFSQPQTQNMQQIWQLQQILMDQQQQHQNNQHQNN</sequence>
<evidence type="ECO:0000313" key="10">
    <source>
        <dbReference type="EMBL" id="SCV02835.1"/>
    </source>
</evidence>
<dbReference type="PANTHER" id="PTHR31633">
    <property type="entry name" value="H/ACA RIBONUCLEOPROTEIN COMPLEX NON-CORE SUBUNIT NAF1"/>
    <property type="match status" value="1"/>
</dbReference>
<feature type="compositionally biased region" description="Polar residues" evidence="9">
    <location>
        <begin position="53"/>
        <end position="63"/>
    </location>
</feature>
<feature type="compositionally biased region" description="Acidic residues" evidence="9">
    <location>
        <begin position="93"/>
        <end position="127"/>
    </location>
</feature>
<keyword evidence="7" id="KW-0694">RNA-binding</keyword>
<comment type="subcellular location">
    <subcellularLocation>
        <location evidence="1">Nucleus</location>
    </subcellularLocation>
</comment>
<dbReference type="GO" id="GO:0003723">
    <property type="term" value="F:RNA binding"/>
    <property type="evidence" value="ECO:0007669"/>
    <property type="project" value="UniProtKB-KW"/>
</dbReference>
<feature type="compositionally biased region" description="Acidic residues" evidence="9">
    <location>
        <begin position="264"/>
        <end position="280"/>
    </location>
</feature>
<evidence type="ECO:0000256" key="6">
    <source>
        <dbReference type="ARBA" id="ARBA00022553"/>
    </source>
</evidence>
<dbReference type="GO" id="GO:0001522">
    <property type="term" value="P:pseudouridine synthesis"/>
    <property type="evidence" value="ECO:0007669"/>
    <property type="project" value="InterPro"/>
</dbReference>
<gene>
    <name evidence="10" type="ORF">LAME_0H05600G</name>
</gene>